<evidence type="ECO:0000256" key="13">
    <source>
        <dbReference type="ARBA" id="ARBA00023075"/>
    </source>
</evidence>
<evidence type="ECO:0000256" key="16">
    <source>
        <dbReference type="ARBA" id="ARBA00049551"/>
    </source>
</evidence>
<feature type="transmembrane region" description="Helical" evidence="17">
    <location>
        <begin position="193"/>
        <end position="214"/>
    </location>
</feature>
<evidence type="ECO:0000256" key="8">
    <source>
        <dbReference type="ARBA" id="ARBA00022792"/>
    </source>
</evidence>
<dbReference type="PANTHER" id="PTHR46552:SF1">
    <property type="entry name" value="NADH-UBIQUINONE OXIDOREDUCTASE CHAIN 2"/>
    <property type="match status" value="1"/>
</dbReference>
<evidence type="ECO:0000256" key="11">
    <source>
        <dbReference type="ARBA" id="ARBA00022989"/>
    </source>
</evidence>
<evidence type="ECO:0000256" key="12">
    <source>
        <dbReference type="ARBA" id="ARBA00023027"/>
    </source>
</evidence>
<dbReference type="PANTHER" id="PTHR46552">
    <property type="entry name" value="NADH-UBIQUINONE OXIDOREDUCTASE CHAIN 2"/>
    <property type="match status" value="1"/>
</dbReference>
<evidence type="ECO:0000256" key="14">
    <source>
        <dbReference type="ARBA" id="ARBA00023128"/>
    </source>
</evidence>
<feature type="transmembrane region" description="Helical" evidence="17">
    <location>
        <begin position="141"/>
        <end position="161"/>
    </location>
</feature>
<evidence type="ECO:0000256" key="17">
    <source>
        <dbReference type="RuleBase" id="RU003403"/>
    </source>
</evidence>
<evidence type="ECO:0000256" key="5">
    <source>
        <dbReference type="ARBA" id="ARBA00022448"/>
    </source>
</evidence>
<dbReference type="InterPro" id="IPR003917">
    <property type="entry name" value="NADH_UbQ_OxRdtase_chain2"/>
</dbReference>
<keyword evidence="13 17" id="KW-0830">Ubiquinone</keyword>
<evidence type="ECO:0000256" key="3">
    <source>
        <dbReference type="ARBA" id="ARBA00012944"/>
    </source>
</evidence>
<evidence type="ECO:0000313" key="19">
    <source>
        <dbReference type="EMBL" id="AJY78508.1"/>
    </source>
</evidence>
<protein>
    <recommendedName>
        <fullName evidence="4 17">NADH-ubiquinone oxidoreductase chain 2</fullName>
        <ecNumber evidence="3 17">7.1.1.2</ecNumber>
    </recommendedName>
</protein>
<dbReference type="Pfam" id="PF00361">
    <property type="entry name" value="Proton_antipo_M"/>
    <property type="match status" value="2"/>
</dbReference>
<feature type="transmembrane region" description="Helical" evidence="17">
    <location>
        <begin position="65"/>
        <end position="89"/>
    </location>
</feature>
<gene>
    <name evidence="19" type="primary">ND2</name>
</gene>
<dbReference type="EC" id="7.1.1.2" evidence="3 17"/>
<keyword evidence="14 17" id="KW-0496">Mitochondrion</keyword>
<keyword evidence="15 17" id="KW-0472">Membrane</keyword>
<keyword evidence="7 17" id="KW-0812">Transmembrane</keyword>
<keyword evidence="8 17" id="KW-0999">Mitochondrion inner membrane</keyword>
<evidence type="ECO:0000259" key="18">
    <source>
        <dbReference type="Pfam" id="PF00361"/>
    </source>
</evidence>
<keyword evidence="10 17" id="KW-0249">Electron transport</keyword>
<evidence type="ECO:0000256" key="2">
    <source>
        <dbReference type="ARBA" id="ARBA00007012"/>
    </source>
</evidence>
<evidence type="ECO:0000256" key="4">
    <source>
        <dbReference type="ARBA" id="ARBA00021008"/>
    </source>
</evidence>
<evidence type="ECO:0000256" key="10">
    <source>
        <dbReference type="ARBA" id="ARBA00022982"/>
    </source>
</evidence>
<organism evidence="19">
    <name type="scientific">Cucullaea labiata</name>
    <dbReference type="NCBI Taxonomy" id="142556"/>
    <lineage>
        <taxon>Eukaryota</taxon>
        <taxon>Metazoa</taxon>
        <taxon>Spiralia</taxon>
        <taxon>Lophotrochozoa</taxon>
        <taxon>Mollusca</taxon>
        <taxon>Bivalvia</taxon>
        <taxon>Autobranchia</taxon>
        <taxon>Pteriomorphia</taxon>
        <taxon>Arcoida</taxon>
        <taxon>Arcoidea</taxon>
        <taxon>Cucullaeidae</taxon>
        <taxon>Cucullaea</taxon>
    </lineage>
</organism>
<dbReference type="PRINTS" id="PR01436">
    <property type="entry name" value="NADHDHGNASE2"/>
</dbReference>
<comment type="function">
    <text evidence="17">Core subunit of the mitochondrial membrane respiratory chain NADH dehydrogenase (Complex I) which catalyzes electron transfer from NADH through the respiratory chain, using ubiquinone as an electron acceptor. Essential for the catalytic activity and assembly of complex I.</text>
</comment>
<evidence type="ECO:0000256" key="6">
    <source>
        <dbReference type="ARBA" id="ARBA00022660"/>
    </source>
</evidence>
<dbReference type="GO" id="GO:0005743">
    <property type="term" value="C:mitochondrial inner membrane"/>
    <property type="evidence" value="ECO:0007669"/>
    <property type="project" value="UniProtKB-SubCell"/>
</dbReference>
<dbReference type="InterPro" id="IPR001750">
    <property type="entry name" value="ND/Mrp_TM"/>
</dbReference>
<keyword evidence="9 17" id="KW-1278">Translocase</keyword>
<dbReference type="EMBL" id="KP091889">
    <property type="protein sequence ID" value="AJY78508.1"/>
    <property type="molecule type" value="Genomic_DNA"/>
</dbReference>
<keyword evidence="6 17" id="KW-0679">Respiratory chain</keyword>
<evidence type="ECO:0000256" key="9">
    <source>
        <dbReference type="ARBA" id="ARBA00022967"/>
    </source>
</evidence>
<accession>A0A141AX73</accession>
<feature type="transmembrane region" description="Helical" evidence="17">
    <location>
        <begin position="270"/>
        <end position="293"/>
    </location>
</feature>
<name>A0A141AX73_9BIVA</name>
<dbReference type="AlphaFoldDB" id="A0A141AX73"/>
<comment type="similarity">
    <text evidence="2 17">Belongs to the complex I subunit 2 family.</text>
</comment>
<comment type="catalytic activity">
    <reaction evidence="16 17">
        <text>a ubiquinone + NADH + 5 H(+)(in) = a ubiquinol + NAD(+) + 4 H(+)(out)</text>
        <dbReference type="Rhea" id="RHEA:29091"/>
        <dbReference type="Rhea" id="RHEA-COMP:9565"/>
        <dbReference type="Rhea" id="RHEA-COMP:9566"/>
        <dbReference type="ChEBI" id="CHEBI:15378"/>
        <dbReference type="ChEBI" id="CHEBI:16389"/>
        <dbReference type="ChEBI" id="CHEBI:17976"/>
        <dbReference type="ChEBI" id="CHEBI:57540"/>
        <dbReference type="ChEBI" id="CHEBI:57945"/>
        <dbReference type="EC" id="7.1.1.2"/>
    </reaction>
</comment>
<evidence type="ECO:0000256" key="7">
    <source>
        <dbReference type="ARBA" id="ARBA00022692"/>
    </source>
</evidence>
<keyword evidence="5" id="KW-0813">Transport</keyword>
<comment type="subcellular location">
    <subcellularLocation>
        <location evidence="1 17">Mitochondrion inner membrane</location>
        <topology evidence="1 17">Multi-pass membrane protein</topology>
    </subcellularLocation>
</comment>
<feature type="domain" description="NADH:quinone oxidoreductase/Mrp antiporter transmembrane" evidence="18">
    <location>
        <begin position="88"/>
        <end position="276"/>
    </location>
</feature>
<reference evidence="19" key="1">
    <citation type="submission" date="2014-10" db="EMBL/GenBank/DDBJ databases">
        <authorList>
            <person name="Seo M.-J."/>
            <person name="Seok Y.J."/>
            <person name="Cha I.-T."/>
        </authorList>
    </citation>
    <scope>NUCLEOTIDE SEQUENCE</scope>
    <source>
        <strain evidence="19">CL_98</strain>
        <tissue evidence="19">Adductor muscle</tissue>
    </source>
</reference>
<proteinExistence type="inferred from homology"/>
<geneLocation type="mitochondrion" evidence="19"/>
<feature type="transmembrane region" description="Helical" evidence="17">
    <location>
        <begin position="7"/>
        <end position="27"/>
    </location>
</feature>
<dbReference type="GO" id="GO:0008137">
    <property type="term" value="F:NADH dehydrogenase (ubiquinone) activity"/>
    <property type="evidence" value="ECO:0007669"/>
    <property type="project" value="UniProtKB-EC"/>
</dbReference>
<feature type="domain" description="NADH:quinone oxidoreductase/Mrp antiporter transmembrane" evidence="18">
    <location>
        <begin position="30"/>
        <end position="83"/>
    </location>
</feature>
<sequence length="339" mass="37474">MRFRSVGWEPWCVFFVVAMVVGVLIGISGSNWFMVWFGLELNTLAFVSFLGVGRGLVISESAIKYFVAQCVGSSFLLYGISLLGVERWVGCYFLTVGFLIKAGVPPFHFWYPSVLSGLDWFSFFFLSTLQKVVPLGGLSQMKVFGLICVLAAVGMLFSGFVGLKQGSVRGMFAYSSIGHMCWMLVAGQISLELLWCYLIFYIFLMSCVSYFLFFSDPWFVCSLGFSNLEVFSRVSFVILMLSLGGLPPLIGFIPKWLVVMEVVCFSPLSVGVMVVGSAVHLAYYINFCLFLMLGCSSSGKWLAGGGEVNMVGFFWLVGTCMGMLQFLGTVWLGVGSFIY</sequence>
<dbReference type="GO" id="GO:0006120">
    <property type="term" value="P:mitochondrial electron transport, NADH to ubiquinone"/>
    <property type="evidence" value="ECO:0007669"/>
    <property type="project" value="InterPro"/>
</dbReference>
<feature type="transmembrane region" description="Helical" evidence="17">
    <location>
        <begin position="234"/>
        <end position="258"/>
    </location>
</feature>
<keyword evidence="12 17" id="KW-0520">NAD</keyword>
<evidence type="ECO:0000256" key="15">
    <source>
        <dbReference type="ARBA" id="ARBA00023136"/>
    </source>
</evidence>
<feature type="transmembrane region" description="Helical" evidence="17">
    <location>
        <begin position="313"/>
        <end position="334"/>
    </location>
</feature>
<keyword evidence="11 17" id="KW-1133">Transmembrane helix</keyword>
<evidence type="ECO:0000256" key="1">
    <source>
        <dbReference type="ARBA" id="ARBA00004448"/>
    </source>
</evidence>
<dbReference type="InterPro" id="IPR050175">
    <property type="entry name" value="Complex_I_Subunit_2"/>
</dbReference>